<evidence type="ECO:0000313" key="2">
    <source>
        <dbReference type="EMBL" id="KKL77488.1"/>
    </source>
</evidence>
<comment type="caution">
    <text evidence="3">The sequence shown here is derived from an EMBL/GenBank/DDBJ whole genome shotgun (WGS) entry which is preliminary data.</text>
</comment>
<organism evidence="3">
    <name type="scientific">marine sediment metagenome</name>
    <dbReference type="NCBI Taxonomy" id="412755"/>
    <lineage>
        <taxon>unclassified sequences</taxon>
        <taxon>metagenomes</taxon>
        <taxon>ecological metagenomes</taxon>
    </lineage>
</organism>
<protein>
    <submittedName>
        <fullName evidence="3">Uncharacterized protein</fullName>
    </submittedName>
</protein>
<keyword evidence="1" id="KW-0812">Transmembrane</keyword>
<gene>
    <name evidence="5" type="ORF">LCGC14_1185300</name>
    <name evidence="4" type="ORF">LCGC14_1674080</name>
    <name evidence="3" type="ORF">LCGC14_1820110</name>
    <name evidence="2" type="ORF">LCGC14_2034380</name>
</gene>
<dbReference type="AlphaFoldDB" id="A0A0F9JIS0"/>
<dbReference type="EMBL" id="LAZR01017813">
    <property type="protein sequence ID" value="KKL98867.1"/>
    <property type="molecule type" value="Genomic_DNA"/>
</dbReference>
<evidence type="ECO:0000313" key="4">
    <source>
        <dbReference type="EMBL" id="KKM17605.1"/>
    </source>
</evidence>
<evidence type="ECO:0000256" key="1">
    <source>
        <dbReference type="SAM" id="Phobius"/>
    </source>
</evidence>
<dbReference type="EMBL" id="LAZR01023736">
    <property type="protein sequence ID" value="KKL77488.1"/>
    <property type="molecule type" value="Genomic_DNA"/>
</dbReference>
<evidence type="ECO:0000313" key="3">
    <source>
        <dbReference type="EMBL" id="KKL98867.1"/>
    </source>
</evidence>
<dbReference type="EMBL" id="LAZR01005970">
    <property type="protein sequence ID" value="KKM95718.1"/>
    <property type="molecule type" value="Genomic_DNA"/>
</dbReference>
<proteinExistence type="predicted"/>
<accession>A0A0F9JIS0</accession>
<name>A0A0F9JIS0_9ZZZZ</name>
<evidence type="ECO:0000313" key="5">
    <source>
        <dbReference type="EMBL" id="KKM95718.1"/>
    </source>
</evidence>
<dbReference type="EMBL" id="LAZR01014412">
    <property type="protein sequence ID" value="KKM17605.1"/>
    <property type="molecule type" value="Genomic_DNA"/>
</dbReference>
<sequence>MTNAEIALAALTFGFLMGGLVAQILHVIGG</sequence>
<reference evidence="3" key="1">
    <citation type="journal article" date="2015" name="Nature">
        <title>Complex archaea that bridge the gap between prokaryotes and eukaryotes.</title>
        <authorList>
            <person name="Spang A."/>
            <person name="Saw J.H."/>
            <person name="Jorgensen S.L."/>
            <person name="Zaremba-Niedzwiedzka K."/>
            <person name="Martijn J."/>
            <person name="Lind A.E."/>
            <person name="van Eijk R."/>
            <person name="Schleper C."/>
            <person name="Guy L."/>
            <person name="Ettema T.J."/>
        </authorList>
    </citation>
    <scope>NUCLEOTIDE SEQUENCE</scope>
</reference>
<keyword evidence="1" id="KW-1133">Transmembrane helix</keyword>
<keyword evidence="1" id="KW-0472">Membrane</keyword>
<feature type="transmembrane region" description="Helical" evidence="1">
    <location>
        <begin position="6"/>
        <end position="28"/>
    </location>
</feature>